<keyword evidence="1" id="KW-1133">Transmembrane helix</keyword>
<keyword evidence="1" id="KW-0812">Transmembrane</keyword>
<evidence type="ECO:0000313" key="2">
    <source>
        <dbReference type="EnsemblMetazoa" id="GAUT021596-PA"/>
    </source>
</evidence>
<reference evidence="2" key="1">
    <citation type="submission" date="2020-05" db="UniProtKB">
        <authorList>
            <consortium name="EnsemblMetazoa"/>
        </authorList>
    </citation>
    <scope>IDENTIFICATION</scope>
    <source>
        <strain evidence="2">TTRI</strain>
    </source>
</reference>
<accession>A0A1A9V0A8</accession>
<dbReference type="AlphaFoldDB" id="A0A1A9V0A8"/>
<organism evidence="2 3">
    <name type="scientific">Glossina austeni</name>
    <name type="common">Savannah tsetse fly</name>
    <dbReference type="NCBI Taxonomy" id="7395"/>
    <lineage>
        <taxon>Eukaryota</taxon>
        <taxon>Metazoa</taxon>
        <taxon>Ecdysozoa</taxon>
        <taxon>Arthropoda</taxon>
        <taxon>Hexapoda</taxon>
        <taxon>Insecta</taxon>
        <taxon>Pterygota</taxon>
        <taxon>Neoptera</taxon>
        <taxon>Endopterygota</taxon>
        <taxon>Diptera</taxon>
        <taxon>Brachycera</taxon>
        <taxon>Muscomorpha</taxon>
        <taxon>Hippoboscoidea</taxon>
        <taxon>Glossinidae</taxon>
        <taxon>Glossina</taxon>
    </lineage>
</organism>
<proteinExistence type="predicted"/>
<sequence length="102" mass="11855">MDIVHPMIFGLSRVWLWTDRSSAKYAQASSDFSSYKRNEFLRRDCNSNAIYLQILDMNVQSLKLDTKNPQIKPLLYRLNLRSNLIVPAAGILLCFCFKIIIK</sequence>
<name>A0A1A9V0A8_GLOAU</name>
<protein>
    <submittedName>
        <fullName evidence="2">Uncharacterized protein</fullName>
    </submittedName>
</protein>
<dbReference type="VEuPathDB" id="VectorBase:GAUT021596"/>
<keyword evidence="1" id="KW-0472">Membrane</keyword>
<dbReference type="Proteomes" id="UP000078200">
    <property type="component" value="Unassembled WGS sequence"/>
</dbReference>
<keyword evidence="3" id="KW-1185">Reference proteome</keyword>
<dbReference type="EnsemblMetazoa" id="GAUT021596-RA">
    <property type="protein sequence ID" value="GAUT021596-PA"/>
    <property type="gene ID" value="GAUT021596"/>
</dbReference>
<evidence type="ECO:0000313" key="3">
    <source>
        <dbReference type="Proteomes" id="UP000078200"/>
    </source>
</evidence>
<evidence type="ECO:0000256" key="1">
    <source>
        <dbReference type="SAM" id="Phobius"/>
    </source>
</evidence>
<feature type="transmembrane region" description="Helical" evidence="1">
    <location>
        <begin position="84"/>
        <end position="101"/>
    </location>
</feature>